<dbReference type="InterPro" id="IPR041581">
    <property type="entry name" value="Glyoxalase_6"/>
</dbReference>
<dbReference type="AlphaFoldDB" id="A0A936ZL40"/>
<dbReference type="Pfam" id="PF18029">
    <property type="entry name" value="Glyoxalase_6"/>
    <property type="match status" value="1"/>
</dbReference>
<evidence type="ECO:0000259" key="1">
    <source>
        <dbReference type="PROSITE" id="PS51819"/>
    </source>
</evidence>
<dbReference type="EMBL" id="JAEQNA010000001">
    <property type="protein sequence ID" value="MBL0419283.1"/>
    <property type="molecule type" value="Genomic_DNA"/>
</dbReference>
<dbReference type="InterPro" id="IPR052164">
    <property type="entry name" value="Anthracycline_SecMetBiosynth"/>
</dbReference>
<dbReference type="PANTHER" id="PTHR33993">
    <property type="entry name" value="GLYOXALASE-RELATED"/>
    <property type="match status" value="1"/>
</dbReference>
<dbReference type="Proteomes" id="UP000613011">
    <property type="component" value="Unassembled WGS sequence"/>
</dbReference>
<evidence type="ECO:0000313" key="3">
    <source>
        <dbReference type="Proteomes" id="UP000613011"/>
    </source>
</evidence>
<dbReference type="CDD" id="cd06587">
    <property type="entry name" value="VOC"/>
    <property type="match status" value="1"/>
</dbReference>
<feature type="domain" description="VOC" evidence="1">
    <location>
        <begin position="1"/>
        <end position="125"/>
    </location>
</feature>
<dbReference type="Gene3D" id="3.10.180.10">
    <property type="entry name" value="2,3-Dihydroxybiphenyl 1,2-Dioxygenase, domain 1"/>
    <property type="match status" value="1"/>
</dbReference>
<gene>
    <name evidence="2" type="ORF">JI739_02880</name>
</gene>
<dbReference type="SUPFAM" id="SSF54593">
    <property type="entry name" value="Glyoxalase/Bleomycin resistance protein/Dihydroxybiphenyl dioxygenase"/>
    <property type="match status" value="1"/>
</dbReference>
<dbReference type="PROSITE" id="PS51819">
    <property type="entry name" value="VOC"/>
    <property type="match status" value="1"/>
</dbReference>
<evidence type="ECO:0000313" key="2">
    <source>
        <dbReference type="EMBL" id="MBL0419283.1"/>
    </source>
</evidence>
<dbReference type="RefSeq" id="WP_201682326.1">
    <property type="nucleotide sequence ID" value="NZ_JAEQNA010000001.1"/>
</dbReference>
<reference evidence="2" key="1">
    <citation type="submission" date="2021-01" db="EMBL/GenBank/DDBJ databases">
        <title>Ramlibacter sp. strain AW1 16S ribosomal RNA gene Genome sequencing and assembly.</title>
        <authorList>
            <person name="Kang M."/>
        </authorList>
    </citation>
    <scope>NUCLEOTIDE SEQUENCE</scope>
    <source>
        <strain evidence="2">AW1</strain>
    </source>
</reference>
<keyword evidence="3" id="KW-1185">Reference proteome</keyword>
<sequence length="139" mass="15361">MDVRICIDVDDLERGITFYTQGLGLRVGRRFDSEWVELIGGSSPIDLLVNAGGTAPLGPPHTQRRTYARHWTPVHLDFVVQGIDEFAKRLVALGATLERPMAHYSWGLMASMADPFGHGLDLLELSGRGYDELMHAKAA</sequence>
<proteinExistence type="predicted"/>
<protein>
    <submittedName>
        <fullName evidence="2">VOC family protein</fullName>
    </submittedName>
</protein>
<accession>A0A936ZL40</accession>
<dbReference type="InterPro" id="IPR037523">
    <property type="entry name" value="VOC_core"/>
</dbReference>
<name>A0A936ZL40_9BURK</name>
<comment type="caution">
    <text evidence="2">The sequence shown here is derived from an EMBL/GenBank/DDBJ whole genome shotgun (WGS) entry which is preliminary data.</text>
</comment>
<organism evidence="2 3">
    <name type="scientific">Ramlibacter aurantiacus</name>
    <dbReference type="NCBI Taxonomy" id="2801330"/>
    <lineage>
        <taxon>Bacteria</taxon>
        <taxon>Pseudomonadati</taxon>
        <taxon>Pseudomonadota</taxon>
        <taxon>Betaproteobacteria</taxon>
        <taxon>Burkholderiales</taxon>
        <taxon>Comamonadaceae</taxon>
        <taxon>Ramlibacter</taxon>
    </lineage>
</organism>
<dbReference type="InterPro" id="IPR029068">
    <property type="entry name" value="Glyas_Bleomycin-R_OHBP_Dase"/>
</dbReference>